<accession>A0A1S3UJP4</accession>
<sequence>MESRKLAAILSSLISQLLLLLLHILPRNSPLPNSSHSLIPLLLFSHQLTTTLSLSLSRKRKRKRKRDSQDANPLIRSPDSFRNSFMMTSSTFQWLSGLLEPLLDCRDPAELFPLNLSPALRLAIGLSRLASGLDYPDISARFAVSVPVAKFCVKQLCRVLCTNFRFWVSFPNPSDLRSVSQSFQSLSGLPNCCGVVFCTRFQVVNAHTNSSSRVAAQIVVDSSFRILTIAAGFLGDKTDSQILKSSTLFNDIEQGTLLNAPFTQYLIADSQYPLLPWLIVPFAQPLPGPLQADFNAAHATMRLPALRTAASLRNWGVLSRPVTEELKMAVAYIGACSILHNSLLMREDFSALASGFEDSDSGPCDSLEGEAVSSKALALRDTLAKKLDDSRNS</sequence>
<comment type="cofactor">
    <cofactor evidence="1">
        <name>a divalent metal cation</name>
        <dbReference type="ChEBI" id="CHEBI:60240"/>
    </cofactor>
</comment>
<dbReference type="OrthoDB" id="2668416at2759"/>
<feature type="region of interest" description="Disordered" evidence="8">
    <location>
        <begin position="55"/>
        <end position="75"/>
    </location>
</feature>
<feature type="compositionally biased region" description="Basic residues" evidence="8">
    <location>
        <begin position="57"/>
        <end position="66"/>
    </location>
</feature>
<evidence type="ECO:0000256" key="8">
    <source>
        <dbReference type="SAM" id="MobiDB-lite"/>
    </source>
</evidence>
<feature type="transmembrane region" description="Helical" evidence="9">
    <location>
        <begin position="37"/>
        <end position="56"/>
    </location>
</feature>
<name>A0A1S3UJP4_VIGRR</name>
<evidence type="ECO:0000256" key="9">
    <source>
        <dbReference type="SAM" id="Phobius"/>
    </source>
</evidence>
<dbReference type="InterPro" id="IPR027806">
    <property type="entry name" value="HARBI1_dom"/>
</dbReference>
<evidence type="ECO:0000256" key="1">
    <source>
        <dbReference type="ARBA" id="ARBA00001968"/>
    </source>
</evidence>
<dbReference type="KEGG" id="vra:106766002"/>
<feature type="domain" description="DDE Tnp4" evidence="10">
    <location>
        <begin position="212"/>
        <end position="341"/>
    </location>
</feature>
<keyword evidence="9" id="KW-0812">Transmembrane</keyword>
<dbReference type="GeneID" id="106766002"/>
<dbReference type="GO" id="GO:0016787">
    <property type="term" value="F:hydrolase activity"/>
    <property type="evidence" value="ECO:0007669"/>
    <property type="project" value="UniProtKB-KW"/>
</dbReference>
<keyword evidence="5" id="KW-0479">Metal-binding</keyword>
<dbReference type="AlphaFoldDB" id="A0A1S3UJP4"/>
<evidence type="ECO:0000256" key="2">
    <source>
        <dbReference type="ARBA" id="ARBA00004123"/>
    </source>
</evidence>
<keyword evidence="9" id="KW-0472">Membrane</keyword>
<gene>
    <name evidence="12" type="primary">LOC106766002</name>
</gene>
<dbReference type="InterPro" id="IPR045249">
    <property type="entry name" value="HARBI1-like"/>
</dbReference>
<evidence type="ECO:0000256" key="3">
    <source>
        <dbReference type="ARBA" id="ARBA00006958"/>
    </source>
</evidence>
<dbReference type="Proteomes" id="UP000087766">
    <property type="component" value="Chromosome 7"/>
</dbReference>
<dbReference type="GO" id="GO:0005634">
    <property type="term" value="C:nucleus"/>
    <property type="evidence" value="ECO:0007669"/>
    <property type="project" value="UniProtKB-SubCell"/>
</dbReference>
<keyword evidence="7" id="KW-0539">Nucleus</keyword>
<evidence type="ECO:0000256" key="6">
    <source>
        <dbReference type="ARBA" id="ARBA00022801"/>
    </source>
</evidence>
<comment type="similarity">
    <text evidence="3">Belongs to the HARBI1 family.</text>
</comment>
<keyword evidence="6" id="KW-0378">Hydrolase</keyword>
<dbReference type="GO" id="GO:0004518">
    <property type="term" value="F:nuclease activity"/>
    <property type="evidence" value="ECO:0007669"/>
    <property type="project" value="UniProtKB-KW"/>
</dbReference>
<evidence type="ECO:0000313" key="12">
    <source>
        <dbReference type="RefSeq" id="XP_014506250.1"/>
    </source>
</evidence>
<dbReference type="PANTHER" id="PTHR22930:SF190">
    <property type="entry name" value="OS06G0164500 PROTEIN"/>
    <property type="match status" value="1"/>
</dbReference>
<evidence type="ECO:0000313" key="11">
    <source>
        <dbReference type="Proteomes" id="UP000087766"/>
    </source>
</evidence>
<evidence type="ECO:0000259" key="10">
    <source>
        <dbReference type="Pfam" id="PF13359"/>
    </source>
</evidence>
<keyword evidence="9" id="KW-1133">Transmembrane helix</keyword>
<dbReference type="RefSeq" id="XP_014506250.1">
    <property type="nucleotide sequence ID" value="XM_014650764.1"/>
</dbReference>
<dbReference type="PANTHER" id="PTHR22930">
    <property type="match status" value="1"/>
</dbReference>
<reference evidence="12" key="2">
    <citation type="submission" date="2025-08" db="UniProtKB">
        <authorList>
            <consortium name="RefSeq"/>
        </authorList>
    </citation>
    <scope>IDENTIFICATION</scope>
    <source>
        <tissue evidence="12">Leaf</tissue>
    </source>
</reference>
<evidence type="ECO:0000256" key="4">
    <source>
        <dbReference type="ARBA" id="ARBA00022722"/>
    </source>
</evidence>
<keyword evidence="11" id="KW-1185">Reference proteome</keyword>
<keyword evidence="4" id="KW-0540">Nuclease</keyword>
<comment type="subcellular location">
    <subcellularLocation>
        <location evidence="2">Nucleus</location>
    </subcellularLocation>
</comment>
<protein>
    <submittedName>
        <fullName evidence="12">Protein ANTAGONIST OF LIKE HETEROCHROMATIN PROTEIN 1</fullName>
    </submittedName>
</protein>
<dbReference type="Pfam" id="PF13359">
    <property type="entry name" value="DDE_Tnp_4"/>
    <property type="match status" value="1"/>
</dbReference>
<feature type="transmembrane region" description="Helical" evidence="9">
    <location>
        <begin position="7"/>
        <end position="25"/>
    </location>
</feature>
<reference evidence="11" key="1">
    <citation type="journal article" date="2014" name="Nat. Commun.">
        <title>Genome sequence of mungbean and insights into evolution within Vigna species.</title>
        <authorList>
            <person name="Kang Y.J."/>
            <person name="Kim S.K."/>
            <person name="Kim M.Y."/>
            <person name="Lestari P."/>
            <person name="Kim K.H."/>
            <person name="Ha B.K."/>
            <person name="Jun T.H."/>
            <person name="Hwang W.J."/>
            <person name="Lee T."/>
            <person name="Lee J."/>
            <person name="Shim S."/>
            <person name="Yoon M.Y."/>
            <person name="Jang Y.E."/>
            <person name="Han K.S."/>
            <person name="Taeprayoon P."/>
            <person name="Yoon N."/>
            <person name="Somta P."/>
            <person name="Tanya P."/>
            <person name="Kim K.S."/>
            <person name="Gwag J.G."/>
            <person name="Moon J.K."/>
            <person name="Lee Y.H."/>
            <person name="Park B.S."/>
            <person name="Bombarely A."/>
            <person name="Doyle J.J."/>
            <person name="Jackson S.A."/>
            <person name="Schafleitner R."/>
            <person name="Srinives P."/>
            <person name="Varshney R.K."/>
            <person name="Lee S.H."/>
        </authorList>
    </citation>
    <scope>NUCLEOTIDE SEQUENCE [LARGE SCALE GENOMIC DNA]</scope>
    <source>
        <strain evidence="11">cv. VC1973A</strain>
    </source>
</reference>
<organism evidence="11 12">
    <name type="scientific">Vigna radiata var. radiata</name>
    <name type="common">Mung bean</name>
    <name type="synonym">Phaseolus aureus</name>
    <dbReference type="NCBI Taxonomy" id="3916"/>
    <lineage>
        <taxon>Eukaryota</taxon>
        <taxon>Viridiplantae</taxon>
        <taxon>Streptophyta</taxon>
        <taxon>Embryophyta</taxon>
        <taxon>Tracheophyta</taxon>
        <taxon>Spermatophyta</taxon>
        <taxon>Magnoliopsida</taxon>
        <taxon>eudicotyledons</taxon>
        <taxon>Gunneridae</taxon>
        <taxon>Pentapetalae</taxon>
        <taxon>rosids</taxon>
        <taxon>fabids</taxon>
        <taxon>Fabales</taxon>
        <taxon>Fabaceae</taxon>
        <taxon>Papilionoideae</taxon>
        <taxon>50 kb inversion clade</taxon>
        <taxon>NPAAA clade</taxon>
        <taxon>indigoferoid/millettioid clade</taxon>
        <taxon>Phaseoleae</taxon>
        <taxon>Vigna</taxon>
    </lineage>
</organism>
<evidence type="ECO:0000256" key="5">
    <source>
        <dbReference type="ARBA" id="ARBA00022723"/>
    </source>
</evidence>
<evidence type="ECO:0000256" key="7">
    <source>
        <dbReference type="ARBA" id="ARBA00023242"/>
    </source>
</evidence>
<dbReference type="GO" id="GO:0046872">
    <property type="term" value="F:metal ion binding"/>
    <property type="evidence" value="ECO:0007669"/>
    <property type="project" value="UniProtKB-KW"/>
</dbReference>
<proteinExistence type="inferred from homology"/>